<reference evidence="1 3" key="1">
    <citation type="submission" date="2016-10" db="EMBL/GenBank/DDBJ databases">
        <authorList>
            <person name="Varghese N."/>
            <person name="Submissions S."/>
        </authorList>
    </citation>
    <scope>NUCLEOTIDE SEQUENCE [LARGE SCALE GENOMIC DNA]</scope>
    <source>
        <strain evidence="1 3">DSM 19299</strain>
    </source>
</reference>
<dbReference type="RefSeq" id="WP_089733031.1">
    <property type="nucleotide sequence ID" value="NZ_FNEG01000001.1"/>
</dbReference>
<reference evidence="2 4" key="2">
    <citation type="submission" date="2018-06" db="EMBL/GenBank/DDBJ databases">
        <authorList>
            <consortium name="Pathogen Informatics"/>
            <person name="Doyle S."/>
        </authorList>
    </citation>
    <scope>NUCLEOTIDE SEQUENCE [LARGE SCALE GENOMIC DNA]</scope>
    <source>
        <strain evidence="2 4">NCTC13492</strain>
    </source>
</reference>
<dbReference type="STRING" id="445960.SAMN05421542_0388"/>
<keyword evidence="3" id="KW-1185">Reference proteome</keyword>
<dbReference type="OrthoDB" id="1149023at2"/>
<name>A0A2X2X0Y7_CHRJE</name>
<dbReference type="EMBL" id="FNEG01000001">
    <property type="protein sequence ID" value="SDI19585.1"/>
    <property type="molecule type" value="Genomic_DNA"/>
</dbReference>
<evidence type="ECO:0000313" key="2">
    <source>
        <dbReference type="EMBL" id="SQB46656.1"/>
    </source>
</evidence>
<evidence type="ECO:0000313" key="4">
    <source>
        <dbReference type="Proteomes" id="UP000251670"/>
    </source>
</evidence>
<dbReference type="EMBL" id="UAWB01000013">
    <property type="protein sequence ID" value="SQB46656.1"/>
    <property type="molecule type" value="Genomic_DNA"/>
</dbReference>
<accession>A0A2X2X0Y7</accession>
<dbReference type="Proteomes" id="UP000251670">
    <property type="component" value="Unassembled WGS sequence"/>
</dbReference>
<protein>
    <submittedName>
        <fullName evidence="2">Uncharacterized protein</fullName>
    </submittedName>
</protein>
<dbReference type="AlphaFoldDB" id="A0A2X2X0Y7"/>
<dbReference type="Proteomes" id="UP000199426">
    <property type="component" value="Unassembled WGS sequence"/>
</dbReference>
<gene>
    <name evidence="2" type="ORF">NCTC13492_03732</name>
    <name evidence="1" type="ORF">SAMN05421542_0388</name>
</gene>
<evidence type="ECO:0000313" key="1">
    <source>
        <dbReference type="EMBL" id="SDI19585.1"/>
    </source>
</evidence>
<evidence type="ECO:0000313" key="3">
    <source>
        <dbReference type="Proteomes" id="UP000199426"/>
    </source>
</evidence>
<proteinExistence type="predicted"/>
<organism evidence="2 4">
    <name type="scientific">Chryseobacterium jejuense</name>
    <dbReference type="NCBI Taxonomy" id="445960"/>
    <lineage>
        <taxon>Bacteria</taxon>
        <taxon>Pseudomonadati</taxon>
        <taxon>Bacteroidota</taxon>
        <taxon>Flavobacteriia</taxon>
        <taxon>Flavobacteriales</taxon>
        <taxon>Weeksellaceae</taxon>
        <taxon>Chryseobacterium group</taxon>
        <taxon>Chryseobacterium</taxon>
    </lineage>
</organism>
<sequence>MSKQIFIILFLVIIGNVGCSGKYNSKEIKSEININKPIYELAVEAQGCYLEVYVNDVPVYFNYNIGATVLRMPINNFIPKSGGQKVSFKMISVDGKPFSTNTYASLTINEYPKGETQQKKTVFSYQTSPFESENEGSFSIENSFETNIPYQLIDWRQGVDLTKEDPEIIRKEIEEIYRDYTEAFKNADLSKYKKLVKWRQENAFASMYYTQDQRTEVEKSYVDGIQNQKVKLFPLENYKLVFYGNGKLAGFQKKNEAPGIYIDSENKDDAFLEYILLYRKSKNAPLEVIL</sequence>